<evidence type="ECO:0000313" key="5">
    <source>
        <dbReference type="Proteomes" id="UP000694701"/>
    </source>
</evidence>
<dbReference type="InterPro" id="IPR036397">
    <property type="entry name" value="RNaseH_sf"/>
</dbReference>
<evidence type="ECO:0000256" key="1">
    <source>
        <dbReference type="ARBA" id="ARBA00039658"/>
    </source>
</evidence>
<evidence type="ECO:0000313" key="4">
    <source>
        <dbReference type="Ensembl" id="ENSCCRP00020053244.1"/>
    </source>
</evidence>
<feature type="compositionally biased region" description="Polar residues" evidence="2">
    <location>
        <begin position="54"/>
        <end position="72"/>
    </location>
</feature>
<dbReference type="Ensembl" id="ENSCCRT00020058112.1">
    <property type="protein sequence ID" value="ENSCCRP00020053244.1"/>
    <property type="gene ID" value="ENSCCRG00020023869.1"/>
</dbReference>
<dbReference type="InterPro" id="IPR041588">
    <property type="entry name" value="Integrase_H2C2"/>
</dbReference>
<organism evidence="4 5">
    <name type="scientific">Cyprinus carpio</name>
    <name type="common">Common carp</name>
    <dbReference type="NCBI Taxonomy" id="7962"/>
    <lineage>
        <taxon>Eukaryota</taxon>
        <taxon>Metazoa</taxon>
        <taxon>Chordata</taxon>
        <taxon>Craniata</taxon>
        <taxon>Vertebrata</taxon>
        <taxon>Euteleostomi</taxon>
        <taxon>Actinopterygii</taxon>
        <taxon>Neopterygii</taxon>
        <taxon>Teleostei</taxon>
        <taxon>Ostariophysi</taxon>
        <taxon>Cypriniformes</taxon>
        <taxon>Cyprinidae</taxon>
        <taxon>Cyprininae</taxon>
        <taxon>Cyprinus</taxon>
    </lineage>
</organism>
<dbReference type="FunFam" id="1.10.340.70:FF:000001">
    <property type="entry name" value="Retrovirus-related Pol polyprotein from transposon gypsy-like Protein"/>
    <property type="match status" value="1"/>
</dbReference>
<dbReference type="PROSITE" id="PS50994">
    <property type="entry name" value="INTEGRASE"/>
    <property type="match status" value="1"/>
</dbReference>
<dbReference type="SUPFAM" id="SSF53098">
    <property type="entry name" value="Ribonuclease H-like"/>
    <property type="match status" value="1"/>
</dbReference>
<accession>A0A8C2FAI4</accession>
<protein>
    <recommendedName>
        <fullName evidence="1">Gypsy retrotransposon integrase-like protein 1</fullName>
    </recommendedName>
</protein>
<dbReference type="GO" id="GO:0015074">
    <property type="term" value="P:DNA integration"/>
    <property type="evidence" value="ECO:0007669"/>
    <property type="project" value="InterPro"/>
</dbReference>
<proteinExistence type="predicted"/>
<feature type="domain" description="Integrase catalytic" evidence="3">
    <location>
        <begin position="225"/>
        <end position="349"/>
    </location>
</feature>
<feature type="region of interest" description="Disordered" evidence="2">
    <location>
        <begin position="42"/>
        <end position="72"/>
    </location>
</feature>
<dbReference type="Gene3D" id="3.30.420.10">
    <property type="entry name" value="Ribonuclease H-like superfamily/Ribonuclease H"/>
    <property type="match status" value="1"/>
</dbReference>
<dbReference type="AlphaFoldDB" id="A0A8C2FAI4"/>
<dbReference type="Proteomes" id="UP000694701">
    <property type="component" value="Unplaced"/>
</dbReference>
<dbReference type="PANTHER" id="PTHR37984">
    <property type="entry name" value="PROTEIN CBG26694"/>
    <property type="match status" value="1"/>
</dbReference>
<dbReference type="Pfam" id="PF00665">
    <property type="entry name" value="rve"/>
    <property type="match status" value="1"/>
</dbReference>
<evidence type="ECO:0000256" key="2">
    <source>
        <dbReference type="SAM" id="MobiDB-lite"/>
    </source>
</evidence>
<evidence type="ECO:0000259" key="3">
    <source>
        <dbReference type="PROSITE" id="PS50994"/>
    </source>
</evidence>
<name>A0A8C2FAI4_CYPCA</name>
<reference evidence="4" key="1">
    <citation type="submission" date="2025-08" db="UniProtKB">
        <authorList>
            <consortium name="Ensembl"/>
        </authorList>
    </citation>
    <scope>IDENTIFICATION</scope>
</reference>
<dbReference type="Pfam" id="PF17921">
    <property type="entry name" value="Integrase_H2C2"/>
    <property type="match status" value="1"/>
</dbReference>
<dbReference type="GO" id="GO:0003676">
    <property type="term" value="F:nucleic acid binding"/>
    <property type="evidence" value="ECO:0007669"/>
    <property type="project" value="InterPro"/>
</dbReference>
<dbReference type="InterPro" id="IPR012337">
    <property type="entry name" value="RNaseH-like_sf"/>
</dbReference>
<dbReference type="PANTHER" id="PTHR37984:SF15">
    <property type="entry name" value="INTEGRASE CATALYTIC DOMAIN-CONTAINING PROTEIN"/>
    <property type="match status" value="1"/>
</dbReference>
<dbReference type="Gene3D" id="1.10.340.70">
    <property type="match status" value="1"/>
</dbReference>
<sequence length="349" mass="38946">MAKPLSENQVEVPLHDTFFYTVNTGKPGSDVSKCPEQRDLKSCSSLSSDQKDSTVLQSESADTSEVLSTPEKTNVDLSDVDDCSLTTLLQISREDLIRAQQSDDTLKPLFSAAGSKKCSDPLSFSYFLDDGLLCRTGVLHKHVSLEPKTQIVVPFPVRDSVLHLAHQGLAGHTGVRKTYDRVLRQFYWPKVKRDVAKHIRSCHTCQITGKPNQKVPVAPLQPISVVSTPFEHLIVDCVGPLPRSKTGYQYLLTVMCQTTRYPAAYPLRSITTKSVLKALTNFMSTFGIPKVIQSDQGSNFMSKQFSKALRQLRVNHNMSSAYHPQSQGVLERFHQTLKSLLRSYCVELD</sequence>
<dbReference type="InterPro" id="IPR050951">
    <property type="entry name" value="Retrovirus_Pol_polyprotein"/>
</dbReference>
<dbReference type="InterPro" id="IPR001584">
    <property type="entry name" value="Integrase_cat-core"/>
</dbReference>